<sequence length="64" mass="7364">MEFFKASSFAVNNSLICHSEGYFILMAPELKLSQTPKENKFPTGHAFEIILPNLIHKSKKRNLR</sequence>
<evidence type="ECO:0000313" key="2">
    <source>
        <dbReference type="Proteomes" id="UP000178116"/>
    </source>
</evidence>
<comment type="caution">
    <text evidence="1">The sequence shown here is derived from an EMBL/GenBank/DDBJ whole genome shotgun (WGS) entry which is preliminary data.</text>
</comment>
<gene>
    <name evidence="1" type="ORF">A3A10_03115</name>
</gene>
<organism evidence="1 2">
    <name type="scientific">Candidatus Tagabacteria bacterium RIFCSPLOWO2_01_FULL_42_9</name>
    <dbReference type="NCBI Taxonomy" id="1802296"/>
    <lineage>
        <taxon>Bacteria</taxon>
        <taxon>Candidatus Tagaibacteriota</taxon>
    </lineage>
</organism>
<evidence type="ECO:0000313" key="1">
    <source>
        <dbReference type="EMBL" id="OHA14905.1"/>
    </source>
</evidence>
<dbReference type="Proteomes" id="UP000178116">
    <property type="component" value="Unassembled WGS sequence"/>
</dbReference>
<reference evidence="1 2" key="1">
    <citation type="journal article" date="2016" name="Nat. Commun.">
        <title>Thousands of microbial genomes shed light on interconnected biogeochemical processes in an aquifer system.</title>
        <authorList>
            <person name="Anantharaman K."/>
            <person name="Brown C.T."/>
            <person name="Hug L.A."/>
            <person name="Sharon I."/>
            <person name="Castelle C.J."/>
            <person name="Probst A.J."/>
            <person name="Thomas B.C."/>
            <person name="Singh A."/>
            <person name="Wilkins M.J."/>
            <person name="Karaoz U."/>
            <person name="Brodie E.L."/>
            <person name="Williams K.H."/>
            <person name="Hubbard S.S."/>
            <person name="Banfield J.F."/>
        </authorList>
    </citation>
    <scope>NUCLEOTIDE SEQUENCE [LARGE SCALE GENOMIC DNA]</scope>
</reference>
<dbReference type="EMBL" id="MHRA01000040">
    <property type="protein sequence ID" value="OHA14905.1"/>
    <property type="molecule type" value="Genomic_DNA"/>
</dbReference>
<proteinExistence type="predicted"/>
<accession>A0A1G2LTD4</accession>
<name>A0A1G2LTD4_9BACT</name>
<dbReference type="AlphaFoldDB" id="A0A1G2LTD4"/>
<protein>
    <submittedName>
        <fullName evidence="1">Uncharacterized protein</fullName>
    </submittedName>
</protein>